<dbReference type="RefSeq" id="WP_165100753.1">
    <property type="nucleotide sequence ID" value="NZ_CP049056.1"/>
</dbReference>
<name>A0A7L5BZG3_9RHOB</name>
<keyword evidence="2" id="KW-1185">Reference proteome</keyword>
<organism evidence="1 2">
    <name type="scientific">Pikeienuella piscinae</name>
    <dbReference type="NCBI Taxonomy" id="2748098"/>
    <lineage>
        <taxon>Bacteria</taxon>
        <taxon>Pseudomonadati</taxon>
        <taxon>Pseudomonadota</taxon>
        <taxon>Alphaproteobacteria</taxon>
        <taxon>Rhodobacterales</taxon>
        <taxon>Paracoccaceae</taxon>
        <taxon>Pikeienuella</taxon>
    </lineage>
</organism>
<proteinExistence type="predicted"/>
<protein>
    <recommendedName>
        <fullName evidence="3">Nucleoside-diphosphate sugar epimerase</fullName>
    </recommendedName>
</protein>
<gene>
    <name evidence="1" type="ORF">G5B40_16365</name>
</gene>
<dbReference type="InterPro" id="IPR009367">
    <property type="entry name" value="Elm1-like"/>
</dbReference>
<reference evidence="1 2" key="1">
    <citation type="submission" date="2020-02" db="EMBL/GenBank/DDBJ databases">
        <title>complete genome sequence of Rhodobacteraceae bacterium.</title>
        <authorList>
            <person name="Park J."/>
            <person name="Kim Y.-S."/>
            <person name="Kim K.-H."/>
        </authorList>
    </citation>
    <scope>NUCLEOTIDE SEQUENCE [LARGE SCALE GENOMIC DNA]</scope>
    <source>
        <strain evidence="1 2">RR4-56</strain>
    </source>
</reference>
<evidence type="ECO:0000313" key="2">
    <source>
        <dbReference type="Proteomes" id="UP000503336"/>
    </source>
</evidence>
<dbReference type="KEGG" id="hdh:G5B40_16365"/>
<evidence type="ECO:0000313" key="1">
    <source>
        <dbReference type="EMBL" id="QIE56871.1"/>
    </source>
</evidence>
<accession>A0A7L5BZG3</accession>
<evidence type="ECO:0008006" key="3">
    <source>
        <dbReference type="Google" id="ProtNLM"/>
    </source>
</evidence>
<dbReference type="AlphaFoldDB" id="A0A7L5BZG3"/>
<sequence length="341" mass="37289">MTPSPPKPRIWLLFAHHFGDNVQIRAVAEAAAQGDAEITGFQLEFNAMRHYPKALLGATLITLRRDPGFRPPWPDMVISSGRRPIPAARWIRNASGGKTRIVWIGRPCIPLDQVDLVLTTPQYMLPPAPNVVMFSMPFGVTTAATRRKRAVALLGGSSKAAHVTLAYVDRFADAAAAMAAKSGLPLSVSTSPRSPEGAAARLARRLPEAEIYDFRARKGEDNPYRRWLAEAGACLVSGDSISLLSDALGAGAPVSLLPTPARALLARFGDTWWGRRWFKNNGNRAWFRPPAHLPAIHARLVALGLARWEDGLLRIDDVTPTVRAEHAEGIRRVRAVLHAPR</sequence>
<dbReference type="Proteomes" id="UP000503336">
    <property type="component" value="Chromosome"/>
</dbReference>
<dbReference type="EMBL" id="CP049056">
    <property type="protein sequence ID" value="QIE56871.1"/>
    <property type="molecule type" value="Genomic_DNA"/>
</dbReference>
<dbReference type="Pfam" id="PF06258">
    <property type="entry name" value="Mito_fiss_Elm1"/>
    <property type="match status" value="1"/>
</dbReference>